<dbReference type="GO" id="GO:0009055">
    <property type="term" value="F:electron transfer activity"/>
    <property type="evidence" value="ECO:0007669"/>
    <property type="project" value="TreeGrafter"/>
</dbReference>
<dbReference type="Proteomes" id="UP000069030">
    <property type="component" value="Chromosome"/>
</dbReference>
<dbReference type="EMBL" id="CP013690">
    <property type="protein sequence ID" value="ALU28374.1"/>
    <property type="molecule type" value="Genomic_DNA"/>
</dbReference>
<dbReference type="SUPFAM" id="SSF52218">
    <property type="entry name" value="Flavoproteins"/>
    <property type="match status" value="1"/>
</dbReference>
<protein>
    <submittedName>
        <fullName evidence="2">NAD(P)H oxidoreductase</fullName>
    </submittedName>
</protein>
<dbReference type="GO" id="GO:0010181">
    <property type="term" value="F:FMN binding"/>
    <property type="evidence" value="ECO:0007669"/>
    <property type="project" value="TreeGrafter"/>
</dbReference>
<keyword evidence="1" id="KW-0560">Oxidoreductase</keyword>
<dbReference type="RefSeq" id="WP_006265376.1">
    <property type="nucleotide sequence ID" value="NZ_BCMQ01000004.1"/>
</dbReference>
<dbReference type="Pfam" id="PF02525">
    <property type="entry name" value="Flavodoxin_2"/>
    <property type="match status" value="1"/>
</dbReference>
<name>A0A0U3GTQ6_9FLAO</name>
<sequence length="176" mass="20721">MRTLVILIHPNFGESIVNKLWLKELEQSPERYFIHNLHSEYPDGILDIQKEQELIESYDHIVFQFPFYWFNCPPLFKTWLDEVLTYGWAYGSQSGYKMSNKKIGLAITAGIDEQEYSADGKYKYTLEQLLAPFEVTFNYIKADYQGFYAYYGIEQDSSVETIKNSVIPYVQFIETI</sequence>
<dbReference type="GO" id="GO:0003955">
    <property type="term" value="F:NAD(P)H dehydrogenase (quinone) activity"/>
    <property type="evidence" value="ECO:0007669"/>
    <property type="project" value="TreeGrafter"/>
</dbReference>
<organism evidence="2 3">
    <name type="scientific">Myroides odoratimimus</name>
    <dbReference type="NCBI Taxonomy" id="76832"/>
    <lineage>
        <taxon>Bacteria</taxon>
        <taxon>Pseudomonadati</taxon>
        <taxon>Bacteroidota</taxon>
        <taxon>Flavobacteriia</taxon>
        <taxon>Flavobacteriales</taxon>
        <taxon>Flavobacteriaceae</taxon>
        <taxon>Myroides</taxon>
    </lineage>
</organism>
<dbReference type="AlphaFoldDB" id="A0A0U3GTQ6"/>
<dbReference type="PANTHER" id="PTHR47307">
    <property type="entry name" value="GLUTATHIONE-REGULATED POTASSIUM-EFFLUX SYSTEM ANCILLARY PROTEIN KEFG"/>
    <property type="match status" value="1"/>
</dbReference>
<dbReference type="KEGG" id="mod:AS202_14910"/>
<evidence type="ECO:0000313" key="3">
    <source>
        <dbReference type="Proteomes" id="UP000069030"/>
    </source>
</evidence>
<dbReference type="PANTHER" id="PTHR47307:SF1">
    <property type="entry name" value="GLUTATHIONE-REGULATED POTASSIUM-EFFLUX SYSTEM ANCILLARY PROTEIN KEFG"/>
    <property type="match status" value="1"/>
</dbReference>
<proteinExistence type="predicted"/>
<dbReference type="Gene3D" id="3.40.50.360">
    <property type="match status" value="1"/>
</dbReference>
<accession>A0A0U3GTQ6</accession>
<dbReference type="InterPro" id="IPR029039">
    <property type="entry name" value="Flavoprotein-like_sf"/>
</dbReference>
<dbReference type="InterPro" id="IPR003680">
    <property type="entry name" value="Flavodoxin_fold"/>
</dbReference>
<dbReference type="InterPro" id="IPR046980">
    <property type="entry name" value="KefG/KefF"/>
</dbReference>
<evidence type="ECO:0000313" key="2">
    <source>
        <dbReference type="EMBL" id="ALU28374.1"/>
    </source>
</evidence>
<dbReference type="eggNOG" id="COG2249">
    <property type="taxonomic scope" value="Bacteria"/>
</dbReference>
<reference evidence="2 3" key="1">
    <citation type="journal article" date="2016" name="J. Zhejiang Univ. Sci. B">
        <title>Antibiotic resistance mechanisms of Myroides sp.</title>
        <authorList>
            <person name="Hu S."/>
            <person name="Yuan S."/>
            <person name="Qu H."/>
            <person name="Jiang T."/>
            <person name="Zhou Y."/>
            <person name="Wang M."/>
            <person name="Ming D."/>
        </authorList>
    </citation>
    <scope>NUCLEOTIDE SEQUENCE [LARGE SCALE GENOMIC DNA]</scope>
    <source>
        <strain evidence="2 3">PR63039</strain>
    </source>
</reference>
<gene>
    <name evidence="2" type="ORF">AS202_14910</name>
</gene>
<evidence type="ECO:0000256" key="1">
    <source>
        <dbReference type="ARBA" id="ARBA00023002"/>
    </source>
</evidence>